<dbReference type="InterPro" id="IPR050312">
    <property type="entry name" value="IolE/XylAMocC-like"/>
</dbReference>
<dbReference type="STRING" id="1703770.AMJ39_07700"/>
<dbReference type="EMBL" id="LIZS01000056">
    <property type="protein sequence ID" value="KPJ52484.1"/>
    <property type="molecule type" value="Genomic_DNA"/>
</dbReference>
<dbReference type="InterPro" id="IPR036237">
    <property type="entry name" value="Xyl_isomerase-like_sf"/>
</dbReference>
<dbReference type="SUPFAM" id="SSF51658">
    <property type="entry name" value="Xylose isomerase-like"/>
    <property type="match status" value="1"/>
</dbReference>
<comment type="caution">
    <text evidence="2">The sequence shown here is derived from an EMBL/GenBank/DDBJ whole genome shotgun (WGS) entry which is preliminary data.</text>
</comment>
<protein>
    <recommendedName>
        <fullName evidence="1">Xylose isomerase-like TIM barrel domain-containing protein</fullName>
    </recommendedName>
</protein>
<gene>
    <name evidence="2" type="ORF">AMJ39_07700</name>
</gene>
<dbReference type="Pfam" id="PF01261">
    <property type="entry name" value="AP_endonuc_2"/>
    <property type="match status" value="1"/>
</dbReference>
<feature type="domain" description="Xylose isomerase-like TIM barrel" evidence="1">
    <location>
        <begin position="39"/>
        <end position="282"/>
    </location>
</feature>
<accession>A0A0S7WQT2</accession>
<proteinExistence type="predicted"/>
<organism evidence="2 3">
    <name type="scientific">candidate division TA06 bacterium DG_24</name>
    <dbReference type="NCBI Taxonomy" id="1703770"/>
    <lineage>
        <taxon>Bacteria</taxon>
        <taxon>Bacteria division TA06</taxon>
    </lineage>
</organism>
<evidence type="ECO:0000259" key="1">
    <source>
        <dbReference type="Pfam" id="PF01261"/>
    </source>
</evidence>
<dbReference type="PANTHER" id="PTHR12110">
    <property type="entry name" value="HYDROXYPYRUVATE ISOMERASE"/>
    <property type="match status" value="1"/>
</dbReference>
<dbReference type="InterPro" id="IPR013022">
    <property type="entry name" value="Xyl_isomerase-like_TIM-brl"/>
</dbReference>
<name>A0A0S7WQT2_UNCT6</name>
<dbReference type="Proteomes" id="UP000052008">
    <property type="component" value="Unassembled WGS sequence"/>
</dbReference>
<dbReference type="PANTHER" id="PTHR12110:SF21">
    <property type="entry name" value="XYLOSE ISOMERASE-LIKE TIM BARREL DOMAIN-CONTAINING PROTEIN"/>
    <property type="match status" value="1"/>
</dbReference>
<dbReference type="AlphaFoldDB" id="A0A0S7WQT2"/>
<dbReference type="Gene3D" id="3.20.20.150">
    <property type="entry name" value="Divalent-metal-dependent TIM barrel enzymes"/>
    <property type="match status" value="1"/>
</dbReference>
<evidence type="ECO:0000313" key="2">
    <source>
        <dbReference type="EMBL" id="KPJ52484.1"/>
    </source>
</evidence>
<evidence type="ECO:0000313" key="3">
    <source>
        <dbReference type="Proteomes" id="UP000052008"/>
    </source>
</evidence>
<reference evidence="2 3" key="1">
    <citation type="journal article" date="2015" name="Microbiome">
        <title>Genomic resolution of linkages in carbon, nitrogen, and sulfur cycling among widespread estuary sediment bacteria.</title>
        <authorList>
            <person name="Baker B.J."/>
            <person name="Lazar C.S."/>
            <person name="Teske A.P."/>
            <person name="Dick G.J."/>
        </authorList>
    </citation>
    <scope>NUCLEOTIDE SEQUENCE [LARGE SCALE GENOMIC DNA]</scope>
    <source>
        <strain evidence="2">DG_24</strain>
    </source>
</reference>
<sequence>MERRQRTTREDDRAILRTIRRRLGYQALFDVPDVEAAIDLAVQSKLSAVELNMNAPHFYPERYPRGKRRELRRRAEDGGVVLLLHANEEIDLCSFREEIRCGSIELVARTIEFAVDLGALRVTIHPGRLAPLFGVEGRYVSLFEKYPGGFANSFRDSIMGISPFLDPRVDVCFENVGPFHDPITHPLLEELWASVDIYLAWDLGHTHLLQRRDPDRGELEQRFFRRHLDRVRNCHVHDNDGKRDSHDVIGRGTADIRSYLELLAGTQTWFIFEVRPHERALECLRVFESWLEP</sequence>